<dbReference type="AlphaFoldDB" id="A0A2U1V0S2"/>
<organism evidence="2 3">
    <name type="scientific">Teichococcus aestuarii</name>
    <dbReference type="NCBI Taxonomy" id="568898"/>
    <lineage>
        <taxon>Bacteria</taxon>
        <taxon>Pseudomonadati</taxon>
        <taxon>Pseudomonadota</taxon>
        <taxon>Alphaproteobacteria</taxon>
        <taxon>Acetobacterales</taxon>
        <taxon>Roseomonadaceae</taxon>
        <taxon>Roseomonas</taxon>
    </lineage>
</organism>
<dbReference type="PANTHER" id="PTHR36456:SF1">
    <property type="entry name" value="UPF0232 PROTEIN SCO3875"/>
    <property type="match status" value="1"/>
</dbReference>
<gene>
    <name evidence="2" type="ORF">CR165_17555</name>
</gene>
<evidence type="ECO:0008006" key="4">
    <source>
        <dbReference type="Google" id="ProtNLM"/>
    </source>
</evidence>
<accession>A0A2U1V0S2</accession>
<proteinExistence type="predicted"/>
<feature type="compositionally biased region" description="Basic and acidic residues" evidence="1">
    <location>
        <begin position="18"/>
        <end position="39"/>
    </location>
</feature>
<feature type="region of interest" description="Disordered" evidence="1">
    <location>
        <begin position="1"/>
        <end position="45"/>
    </location>
</feature>
<dbReference type="Pfam" id="PF05258">
    <property type="entry name" value="DciA"/>
    <property type="match status" value="1"/>
</dbReference>
<keyword evidence="3" id="KW-1185">Reference proteome</keyword>
<dbReference type="Proteomes" id="UP000245048">
    <property type="component" value="Unassembled WGS sequence"/>
</dbReference>
<dbReference type="EMBL" id="PDOA01000014">
    <property type="protein sequence ID" value="PWC27507.1"/>
    <property type="molecule type" value="Genomic_DNA"/>
</dbReference>
<sequence>MQQDDEAPRGSSPPARNDTARNDTARRDEPPGWRADRGPRPLSTLLPKLTRPVFRRRSPAATHLMTDWPEIVGPVLAAQSMPQKLVGGTLTLGCAGPMAMELQYLAPQLIERVNVALGQRVVERLRLVQLRMPPPARKAPKPAPVALPQPVSTALDGIEDPELRAALARLGQGVYRRQGGGPKR</sequence>
<comment type="caution">
    <text evidence="2">The sequence shown here is derived from an EMBL/GenBank/DDBJ whole genome shotgun (WGS) entry which is preliminary data.</text>
</comment>
<evidence type="ECO:0000313" key="2">
    <source>
        <dbReference type="EMBL" id="PWC27507.1"/>
    </source>
</evidence>
<dbReference type="PANTHER" id="PTHR36456">
    <property type="entry name" value="UPF0232 PROTEIN SCO3875"/>
    <property type="match status" value="1"/>
</dbReference>
<evidence type="ECO:0000256" key="1">
    <source>
        <dbReference type="SAM" id="MobiDB-lite"/>
    </source>
</evidence>
<evidence type="ECO:0000313" key="3">
    <source>
        <dbReference type="Proteomes" id="UP000245048"/>
    </source>
</evidence>
<dbReference type="InterPro" id="IPR007922">
    <property type="entry name" value="DciA-like"/>
</dbReference>
<dbReference type="RefSeq" id="WP_109518324.1">
    <property type="nucleotide sequence ID" value="NZ_PDOA01000014.1"/>
</dbReference>
<name>A0A2U1V0S2_9PROT</name>
<reference evidence="3" key="1">
    <citation type="submission" date="2017-10" db="EMBL/GenBank/DDBJ databases">
        <authorList>
            <person name="Toshchakov S.V."/>
            <person name="Goeva M.A."/>
        </authorList>
    </citation>
    <scope>NUCLEOTIDE SEQUENCE [LARGE SCALE GENOMIC DNA]</scope>
    <source>
        <strain evidence="3">JR1/69-1-13</strain>
    </source>
</reference>
<dbReference type="OrthoDB" id="7160947at2"/>
<protein>
    <recommendedName>
        <fullName evidence="4">RNA-binding protein</fullName>
    </recommendedName>
</protein>